<dbReference type="PANTHER" id="PTHR48083">
    <property type="entry name" value="MEDIUM-CHAIN SPECIFIC ACYL-COA DEHYDROGENASE, MITOCHONDRIAL-RELATED"/>
    <property type="match status" value="1"/>
</dbReference>
<dbReference type="InterPro" id="IPR013786">
    <property type="entry name" value="AcylCoA_DH/ox_N"/>
</dbReference>
<dbReference type="InterPro" id="IPR050741">
    <property type="entry name" value="Acyl-CoA_dehydrogenase"/>
</dbReference>
<dbReference type="GO" id="GO:0005737">
    <property type="term" value="C:cytoplasm"/>
    <property type="evidence" value="ECO:0007669"/>
    <property type="project" value="TreeGrafter"/>
</dbReference>
<evidence type="ECO:0000259" key="8">
    <source>
        <dbReference type="Pfam" id="PF00441"/>
    </source>
</evidence>
<reference evidence="11 12" key="1">
    <citation type="submission" date="2016-11" db="EMBL/GenBank/DDBJ databases">
        <authorList>
            <person name="Jaros S."/>
            <person name="Januszkiewicz K."/>
            <person name="Wedrychowicz H."/>
        </authorList>
    </citation>
    <scope>NUCLEOTIDE SEQUENCE [LARGE SCALE GENOMIC DNA]</scope>
    <source>
        <strain evidence="11 12">DSM 46144</strain>
    </source>
</reference>
<dbReference type="SUPFAM" id="SSF56645">
    <property type="entry name" value="Acyl-CoA dehydrogenase NM domain-like"/>
    <property type="match status" value="1"/>
</dbReference>
<dbReference type="InterPro" id="IPR046373">
    <property type="entry name" value="Acyl-CoA_Oxase/DH_mid-dom_sf"/>
</dbReference>
<evidence type="ECO:0000256" key="3">
    <source>
        <dbReference type="ARBA" id="ARBA00011738"/>
    </source>
</evidence>
<dbReference type="GO" id="GO:0003995">
    <property type="term" value="F:acyl-CoA dehydrogenase activity"/>
    <property type="evidence" value="ECO:0007669"/>
    <property type="project" value="TreeGrafter"/>
</dbReference>
<dbReference type="Gene3D" id="1.20.140.10">
    <property type="entry name" value="Butyryl-CoA Dehydrogenase, subunit A, domain 3"/>
    <property type="match status" value="1"/>
</dbReference>
<evidence type="ECO:0000256" key="5">
    <source>
        <dbReference type="ARBA" id="ARBA00022827"/>
    </source>
</evidence>
<dbReference type="STRING" id="134849.SAMN05443668_102569"/>
<dbReference type="RefSeq" id="WP_073254468.1">
    <property type="nucleotide sequence ID" value="NZ_FRCS01000002.1"/>
</dbReference>
<keyword evidence="12" id="KW-1185">Reference proteome</keyword>
<dbReference type="EMBL" id="FRCS01000002">
    <property type="protein sequence ID" value="SHN01936.1"/>
    <property type="molecule type" value="Genomic_DNA"/>
</dbReference>
<evidence type="ECO:0000256" key="6">
    <source>
        <dbReference type="ARBA" id="ARBA00023002"/>
    </source>
</evidence>
<dbReference type="Pfam" id="PF00441">
    <property type="entry name" value="Acyl-CoA_dh_1"/>
    <property type="match status" value="1"/>
</dbReference>
<keyword evidence="5 7" id="KW-0274">FAD</keyword>
<dbReference type="OrthoDB" id="8876745at2"/>
<protein>
    <submittedName>
        <fullName evidence="11">Acyl-CoA dehydrogenase</fullName>
    </submittedName>
</protein>
<dbReference type="PANTHER" id="PTHR48083:SF13">
    <property type="entry name" value="ACYL-COA DEHYDROGENASE FAMILY MEMBER 11"/>
    <property type="match status" value="1"/>
</dbReference>
<dbReference type="FunFam" id="2.40.110.10:FF:000002">
    <property type="entry name" value="Acyl-CoA dehydrogenase fadE12"/>
    <property type="match status" value="1"/>
</dbReference>
<dbReference type="GO" id="GO:0050660">
    <property type="term" value="F:flavin adenine dinucleotide binding"/>
    <property type="evidence" value="ECO:0007669"/>
    <property type="project" value="InterPro"/>
</dbReference>
<sequence length="408" mass="44965">MTMPAPSDRAVELRERMVEFLRDHVLPSEARYVSYRRAAGPDDHVVPPVVEELKETARKLGLWNLFLPSESGLTQLEYAPIAELSGWSNDLAPEAINCQAPDTGNMELLHLLGTDEQKEQWLRPLLDGQIRSSFAMTEPDVASSDATNISTRIVRDGDEYVINGRKWWISGASDPRCAIFIVMGKTDPDAPTHRQQTMVLVPRDTPGVTVVRDHTVLGHWDQHGHPEVEFRDVRVPVSNVIGEEGGGFAAAQARLGPGRIHHCMRALGAAERALALLVARAQSRVAFGSRLSDQGVVQEQIAESRLEIEQARAICHLACATIDESGNKAARNLVAMAKVAVPRAATRVIDRAIQVHGAAGVSETTPLAWMYSWHRAMRLFDGPDEVHLRSIARAELRTEPVVPPAWNV</sequence>
<evidence type="ECO:0000256" key="2">
    <source>
        <dbReference type="ARBA" id="ARBA00009347"/>
    </source>
</evidence>
<proteinExistence type="inferred from homology"/>
<accession>A0A1M7NE82</accession>
<comment type="cofactor">
    <cofactor evidence="1 7">
        <name>FAD</name>
        <dbReference type="ChEBI" id="CHEBI:57692"/>
    </cofactor>
</comment>
<gene>
    <name evidence="11" type="ORF">SAMN05443668_102569</name>
</gene>
<evidence type="ECO:0000313" key="12">
    <source>
        <dbReference type="Proteomes" id="UP000184440"/>
    </source>
</evidence>
<evidence type="ECO:0000259" key="10">
    <source>
        <dbReference type="Pfam" id="PF02771"/>
    </source>
</evidence>
<dbReference type="Gene3D" id="2.40.110.10">
    <property type="entry name" value="Butyryl-CoA Dehydrogenase, subunit A, domain 2"/>
    <property type="match status" value="1"/>
</dbReference>
<dbReference type="AlphaFoldDB" id="A0A1M7NE82"/>
<feature type="domain" description="Acyl-CoA dehydrogenase/oxidase N-terminal" evidence="10">
    <location>
        <begin position="10"/>
        <end position="128"/>
    </location>
</feature>
<dbReference type="InterPro" id="IPR009100">
    <property type="entry name" value="AcylCoA_DH/oxidase_NM_dom_sf"/>
</dbReference>
<name>A0A1M7NE82_9ACTN</name>
<keyword evidence="4 7" id="KW-0285">Flavoprotein</keyword>
<feature type="domain" description="Acyl-CoA oxidase/dehydrogenase middle" evidence="9">
    <location>
        <begin position="133"/>
        <end position="233"/>
    </location>
</feature>
<feature type="domain" description="Acyl-CoA dehydrogenase/oxidase C-terminal" evidence="8">
    <location>
        <begin position="245"/>
        <end position="394"/>
    </location>
</feature>
<dbReference type="InterPro" id="IPR006091">
    <property type="entry name" value="Acyl-CoA_Oxase/DH_mid-dom"/>
</dbReference>
<evidence type="ECO:0000259" key="9">
    <source>
        <dbReference type="Pfam" id="PF02770"/>
    </source>
</evidence>
<dbReference type="InterPro" id="IPR037069">
    <property type="entry name" value="AcylCoA_DH/ox_N_sf"/>
</dbReference>
<evidence type="ECO:0000313" key="11">
    <source>
        <dbReference type="EMBL" id="SHN01936.1"/>
    </source>
</evidence>
<comment type="similarity">
    <text evidence="2 7">Belongs to the acyl-CoA dehydrogenase family.</text>
</comment>
<dbReference type="Pfam" id="PF02770">
    <property type="entry name" value="Acyl-CoA_dh_M"/>
    <property type="match status" value="1"/>
</dbReference>
<keyword evidence="6 7" id="KW-0560">Oxidoreductase</keyword>
<dbReference type="SUPFAM" id="SSF47203">
    <property type="entry name" value="Acyl-CoA dehydrogenase C-terminal domain-like"/>
    <property type="match status" value="1"/>
</dbReference>
<evidence type="ECO:0000256" key="1">
    <source>
        <dbReference type="ARBA" id="ARBA00001974"/>
    </source>
</evidence>
<dbReference type="Gene3D" id="1.10.540.10">
    <property type="entry name" value="Acyl-CoA dehydrogenase/oxidase, N-terminal domain"/>
    <property type="match status" value="1"/>
</dbReference>
<dbReference type="InterPro" id="IPR036250">
    <property type="entry name" value="AcylCo_DH-like_C"/>
</dbReference>
<dbReference type="Pfam" id="PF02771">
    <property type="entry name" value="Acyl-CoA_dh_N"/>
    <property type="match status" value="1"/>
</dbReference>
<evidence type="ECO:0000256" key="7">
    <source>
        <dbReference type="RuleBase" id="RU362125"/>
    </source>
</evidence>
<dbReference type="Proteomes" id="UP000184440">
    <property type="component" value="Unassembled WGS sequence"/>
</dbReference>
<dbReference type="InterPro" id="IPR009075">
    <property type="entry name" value="AcylCo_DH/oxidase_C"/>
</dbReference>
<evidence type="ECO:0000256" key="4">
    <source>
        <dbReference type="ARBA" id="ARBA00022630"/>
    </source>
</evidence>
<dbReference type="GO" id="GO:0033539">
    <property type="term" value="P:fatty acid beta-oxidation using acyl-CoA dehydrogenase"/>
    <property type="evidence" value="ECO:0007669"/>
    <property type="project" value="TreeGrafter"/>
</dbReference>
<organism evidence="11 12">
    <name type="scientific">Cryptosporangium aurantiacum</name>
    <dbReference type="NCBI Taxonomy" id="134849"/>
    <lineage>
        <taxon>Bacteria</taxon>
        <taxon>Bacillati</taxon>
        <taxon>Actinomycetota</taxon>
        <taxon>Actinomycetes</taxon>
        <taxon>Cryptosporangiales</taxon>
        <taxon>Cryptosporangiaceae</taxon>
        <taxon>Cryptosporangium</taxon>
    </lineage>
</organism>
<comment type="subunit">
    <text evidence="3">Homodimer.</text>
</comment>